<gene>
    <name evidence="2" type="ORF">FXF49_08420</name>
</gene>
<dbReference type="Proteomes" id="UP000323337">
    <property type="component" value="Unassembled WGS sequence"/>
</dbReference>
<feature type="transmembrane region" description="Helical" evidence="1">
    <location>
        <begin position="91"/>
        <end position="114"/>
    </location>
</feature>
<evidence type="ECO:0000313" key="3">
    <source>
        <dbReference type="Proteomes" id="UP000323337"/>
    </source>
</evidence>
<dbReference type="AlphaFoldDB" id="A0A5D0MM61"/>
<evidence type="ECO:0000256" key="1">
    <source>
        <dbReference type="SAM" id="Phobius"/>
    </source>
</evidence>
<name>A0A5D0MM61_FLESI</name>
<sequence>MNESSRKLHIEPRGQHVSFLPNLARRRKAGSERLRAQFQNVVERGESPDRRAELLGKYSNRFLSLSLFIVPANIVVGYWEIQSAGINLWLPWIFLGFFDLILLSYAIIIVRLTLKGIRNGNVRMRFRGKIVRRGGTLEAALYGGPRFEDRTTIHAYIRCVEERFVRSGRTQHLTCFERFKSEKQAARANTEGVTTFRFDVPADAPASNFAGILPTYWEVVVTYESTGLNYNGAFLAPVEALDERVC</sequence>
<organism evidence="2 3">
    <name type="scientific">Flexistipes sinusarabici</name>
    <dbReference type="NCBI Taxonomy" id="2352"/>
    <lineage>
        <taxon>Bacteria</taxon>
        <taxon>Pseudomonadati</taxon>
        <taxon>Deferribacterota</taxon>
        <taxon>Deferribacteres</taxon>
        <taxon>Deferribacterales</taxon>
        <taxon>Flexistipitaceae</taxon>
        <taxon>Flexistipes</taxon>
    </lineage>
</organism>
<comment type="caution">
    <text evidence="2">The sequence shown here is derived from an EMBL/GenBank/DDBJ whole genome shotgun (WGS) entry which is preliminary data.</text>
</comment>
<keyword evidence="1" id="KW-0812">Transmembrane</keyword>
<dbReference type="EMBL" id="VSIV01000215">
    <property type="protein sequence ID" value="TYB33035.1"/>
    <property type="molecule type" value="Genomic_DNA"/>
</dbReference>
<reference evidence="2 3" key="1">
    <citation type="submission" date="2019-08" db="EMBL/GenBank/DDBJ databases">
        <title>Genomic characterization of a novel candidate phylum (ARYD3) from a high temperature, high salinity tertiary oil reservoir in north central Oklahoma, USA.</title>
        <authorList>
            <person name="Youssef N.H."/>
            <person name="Yadav A."/>
            <person name="Elshahed M.S."/>
        </authorList>
    </citation>
    <scope>NUCLEOTIDE SEQUENCE [LARGE SCALE GENOMIC DNA]</scope>
    <source>
        <strain evidence="2">ARYD1</strain>
    </source>
</reference>
<keyword evidence="1" id="KW-0472">Membrane</keyword>
<protein>
    <submittedName>
        <fullName evidence="2">Uncharacterized protein</fullName>
    </submittedName>
</protein>
<evidence type="ECO:0000313" key="2">
    <source>
        <dbReference type="EMBL" id="TYB33035.1"/>
    </source>
</evidence>
<proteinExistence type="predicted"/>
<keyword evidence="1" id="KW-1133">Transmembrane helix</keyword>
<accession>A0A5D0MM61</accession>
<dbReference type="RefSeq" id="WP_303701457.1">
    <property type="nucleotide sequence ID" value="NZ_VSIV01000215.1"/>
</dbReference>
<feature type="transmembrane region" description="Helical" evidence="1">
    <location>
        <begin position="60"/>
        <end position="79"/>
    </location>
</feature>